<gene>
    <name evidence="2" type="ORF">B0J11DRAFT_531532</name>
</gene>
<evidence type="ECO:0000313" key="2">
    <source>
        <dbReference type="EMBL" id="KAH7122457.1"/>
    </source>
</evidence>
<accession>A0A9P9DP18</accession>
<dbReference type="EMBL" id="JAGMWT010000009">
    <property type="protein sequence ID" value="KAH7122457.1"/>
    <property type="molecule type" value="Genomic_DNA"/>
</dbReference>
<protein>
    <recommendedName>
        <fullName evidence="4">Secreted protein</fullName>
    </recommendedName>
</protein>
<evidence type="ECO:0000256" key="1">
    <source>
        <dbReference type="SAM" id="SignalP"/>
    </source>
</evidence>
<comment type="caution">
    <text evidence="2">The sequence shown here is derived from an EMBL/GenBank/DDBJ whole genome shotgun (WGS) entry which is preliminary data.</text>
</comment>
<keyword evidence="1" id="KW-0732">Signal</keyword>
<keyword evidence="3" id="KW-1185">Reference proteome</keyword>
<reference evidence="2" key="1">
    <citation type="journal article" date="2021" name="Nat. Commun.">
        <title>Genetic determinants of endophytism in the Arabidopsis root mycobiome.</title>
        <authorList>
            <person name="Mesny F."/>
            <person name="Miyauchi S."/>
            <person name="Thiergart T."/>
            <person name="Pickel B."/>
            <person name="Atanasova L."/>
            <person name="Karlsson M."/>
            <person name="Huettel B."/>
            <person name="Barry K.W."/>
            <person name="Haridas S."/>
            <person name="Chen C."/>
            <person name="Bauer D."/>
            <person name="Andreopoulos W."/>
            <person name="Pangilinan J."/>
            <person name="LaButti K."/>
            <person name="Riley R."/>
            <person name="Lipzen A."/>
            <person name="Clum A."/>
            <person name="Drula E."/>
            <person name="Henrissat B."/>
            <person name="Kohler A."/>
            <person name="Grigoriev I.V."/>
            <person name="Martin F.M."/>
            <person name="Hacquard S."/>
        </authorList>
    </citation>
    <scope>NUCLEOTIDE SEQUENCE</scope>
    <source>
        <strain evidence="2">MPI-CAGE-CH-0243</strain>
    </source>
</reference>
<dbReference type="Proteomes" id="UP000700596">
    <property type="component" value="Unassembled WGS sequence"/>
</dbReference>
<sequence length="111" mass="11952">MTAPSADWLPVHLLLSLSLFCCSFLPPSTGPTDSLSLSLLLLLEPHLRPLSTTHPRLRLSSPRIAPMLAVINKDFHVHPPHGLHACWAGWIRAAAQLSSAVAHVFSSAAAH</sequence>
<organism evidence="2 3">
    <name type="scientific">Dendryphion nanum</name>
    <dbReference type="NCBI Taxonomy" id="256645"/>
    <lineage>
        <taxon>Eukaryota</taxon>
        <taxon>Fungi</taxon>
        <taxon>Dikarya</taxon>
        <taxon>Ascomycota</taxon>
        <taxon>Pezizomycotina</taxon>
        <taxon>Dothideomycetes</taxon>
        <taxon>Pleosporomycetidae</taxon>
        <taxon>Pleosporales</taxon>
        <taxon>Torulaceae</taxon>
        <taxon>Dendryphion</taxon>
    </lineage>
</organism>
<feature type="chain" id="PRO_5040490265" description="Secreted protein" evidence="1">
    <location>
        <begin position="24"/>
        <end position="111"/>
    </location>
</feature>
<proteinExistence type="predicted"/>
<evidence type="ECO:0008006" key="4">
    <source>
        <dbReference type="Google" id="ProtNLM"/>
    </source>
</evidence>
<name>A0A9P9DP18_9PLEO</name>
<feature type="signal peptide" evidence="1">
    <location>
        <begin position="1"/>
        <end position="23"/>
    </location>
</feature>
<evidence type="ECO:0000313" key="3">
    <source>
        <dbReference type="Proteomes" id="UP000700596"/>
    </source>
</evidence>
<dbReference type="AlphaFoldDB" id="A0A9P9DP18"/>